<protein>
    <submittedName>
        <fullName evidence="2">Uncharacterized protein</fullName>
    </submittedName>
</protein>
<dbReference type="EMBL" id="CAKOGL010000010">
    <property type="protein sequence ID" value="CAH2090834.1"/>
    <property type="molecule type" value="Genomic_DNA"/>
</dbReference>
<keyword evidence="3" id="KW-1185">Reference proteome</keyword>
<comment type="caution">
    <text evidence="2">The sequence shown here is derived from an EMBL/GenBank/DDBJ whole genome shotgun (WGS) entry which is preliminary data.</text>
</comment>
<evidence type="ECO:0000313" key="3">
    <source>
        <dbReference type="Proteomes" id="UP001153954"/>
    </source>
</evidence>
<proteinExistence type="predicted"/>
<gene>
    <name evidence="2" type="ORF">EEDITHA_LOCUS6756</name>
</gene>
<dbReference type="AlphaFoldDB" id="A0AAU9TZ89"/>
<organism evidence="2 3">
    <name type="scientific">Euphydryas editha</name>
    <name type="common">Edith's checkerspot</name>
    <dbReference type="NCBI Taxonomy" id="104508"/>
    <lineage>
        <taxon>Eukaryota</taxon>
        <taxon>Metazoa</taxon>
        <taxon>Ecdysozoa</taxon>
        <taxon>Arthropoda</taxon>
        <taxon>Hexapoda</taxon>
        <taxon>Insecta</taxon>
        <taxon>Pterygota</taxon>
        <taxon>Neoptera</taxon>
        <taxon>Endopterygota</taxon>
        <taxon>Lepidoptera</taxon>
        <taxon>Glossata</taxon>
        <taxon>Ditrysia</taxon>
        <taxon>Papilionoidea</taxon>
        <taxon>Nymphalidae</taxon>
        <taxon>Nymphalinae</taxon>
        <taxon>Euphydryas</taxon>
    </lineage>
</organism>
<dbReference type="Proteomes" id="UP001153954">
    <property type="component" value="Unassembled WGS sequence"/>
</dbReference>
<feature type="compositionally biased region" description="Low complexity" evidence="1">
    <location>
        <begin position="387"/>
        <end position="402"/>
    </location>
</feature>
<feature type="region of interest" description="Disordered" evidence="1">
    <location>
        <begin position="373"/>
        <end position="406"/>
    </location>
</feature>
<evidence type="ECO:0000313" key="2">
    <source>
        <dbReference type="EMBL" id="CAH2090834.1"/>
    </source>
</evidence>
<feature type="region of interest" description="Disordered" evidence="1">
    <location>
        <begin position="421"/>
        <end position="444"/>
    </location>
</feature>
<reference evidence="2" key="1">
    <citation type="submission" date="2022-03" db="EMBL/GenBank/DDBJ databases">
        <authorList>
            <person name="Tunstrom K."/>
        </authorList>
    </citation>
    <scope>NUCLEOTIDE SEQUENCE</scope>
</reference>
<sequence>MREICIEDFLMKCNPNHVERHSDSSDFEKPREIPIIASKGGNHRLLSGKTCNTKHEKPLSHYHVNKVPDVYNAVNFNKIKTTDIKVEQKILDPNIHMYKKSRVRTNPYCKQCRENISRNQGDQNSSCYYEHINSKAHLSNKAMPCLSTIFRFRNSYIKHMSSIEENQPSIMKNCDCTFCPNCERRQVAKCKRRSRYSAQPVYAVKEDVQGCPFKANNDSTPSTTPNDLLKNNRTDIYNNIIQSSESELENVKTKKYKTFLKTMKYGHEKGKMFDCLEYNSVKNQQQQYPSKLQIKPYQVFTSSSCQAKCSSSGSGSLAKMPSSSSAFWDFFAKKVKNKLQKPGISKSCDCIKPPEPCSPDNCEHFIATPENTDYSDADKGVPKVTNSSYQQTDDQSSQSSASYKKKKKEPKVICKCYPNKKRESKSNKSPLMMQQDDPKPCQEEHDAITRAISEKYNGEILCIHNPPCILINGCLNLPPPKSNIQADLWPVSQVKKSSFGQMYRKIKRSKQKNDQASQYHPPLIDLQEYLPEFKPEKMIQSICNHDPPCEVVHGCYKVQYDPKLQNSCVHVPMCEYFPVCLMSDKNKDFQNGSCTHNPKCTKLPICSRKYITLTAKQHIGTQVRKREKVICRHQPQCFMIPKCLIQAIRGNYIPYGAIPGCVHHPCCEMIPACCRKTTKEMVSVPSQYPNACRIDTSSCLSADFVVQF</sequence>
<evidence type="ECO:0000256" key="1">
    <source>
        <dbReference type="SAM" id="MobiDB-lite"/>
    </source>
</evidence>
<accession>A0AAU9TZ89</accession>
<name>A0AAU9TZ89_EUPED</name>